<dbReference type="AlphaFoldDB" id="A0A5J5DLX1"/>
<accession>A0A5J5DLX1</accession>
<gene>
    <name evidence="1" type="ORF">FQN60_005209</name>
</gene>
<name>A0A5J5DLX1_9PERO</name>
<feature type="non-terminal residue" evidence="1">
    <location>
        <position position="66"/>
    </location>
</feature>
<proteinExistence type="predicted"/>
<organism evidence="1 2">
    <name type="scientific">Etheostoma spectabile</name>
    <name type="common">orangethroat darter</name>
    <dbReference type="NCBI Taxonomy" id="54343"/>
    <lineage>
        <taxon>Eukaryota</taxon>
        <taxon>Metazoa</taxon>
        <taxon>Chordata</taxon>
        <taxon>Craniata</taxon>
        <taxon>Vertebrata</taxon>
        <taxon>Euteleostomi</taxon>
        <taxon>Actinopterygii</taxon>
        <taxon>Neopterygii</taxon>
        <taxon>Teleostei</taxon>
        <taxon>Neoteleostei</taxon>
        <taxon>Acanthomorphata</taxon>
        <taxon>Eupercaria</taxon>
        <taxon>Perciformes</taxon>
        <taxon>Percoidei</taxon>
        <taxon>Percidae</taxon>
        <taxon>Etheostomatinae</taxon>
        <taxon>Etheostoma</taxon>
    </lineage>
</organism>
<protein>
    <submittedName>
        <fullName evidence="1">Uncharacterized protein</fullName>
    </submittedName>
</protein>
<comment type="caution">
    <text evidence="1">The sequence shown here is derived from an EMBL/GenBank/DDBJ whole genome shotgun (WGS) entry which is preliminary data.</text>
</comment>
<dbReference type="EMBL" id="VOFY01000003">
    <property type="protein sequence ID" value="KAA8594375.1"/>
    <property type="molecule type" value="Genomic_DNA"/>
</dbReference>
<sequence length="66" mass="7534">MGLPKLALYHYAFCLRHIAQLTLPPERAPPWFEIERRLFSPLTPINALSSNIPSELKSHPIIPNLC</sequence>
<evidence type="ECO:0000313" key="2">
    <source>
        <dbReference type="Proteomes" id="UP000327493"/>
    </source>
</evidence>
<evidence type="ECO:0000313" key="1">
    <source>
        <dbReference type="EMBL" id="KAA8594375.1"/>
    </source>
</evidence>
<keyword evidence="2" id="KW-1185">Reference proteome</keyword>
<dbReference type="Proteomes" id="UP000327493">
    <property type="component" value="Chromosome 3"/>
</dbReference>
<reference evidence="1 2" key="1">
    <citation type="submission" date="2019-08" db="EMBL/GenBank/DDBJ databases">
        <title>A chromosome-level genome assembly, high-density linkage maps, and genome scans reveal the genomic architecture of hybrid incompatibilities underlying speciation via character displacement in darters (Percidae: Etheostominae).</title>
        <authorList>
            <person name="Moran R.L."/>
            <person name="Catchen J.M."/>
            <person name="Fuller R.C."/>
        </authorList>
    </citation>
    <scope>NUCLEOTIDE SEQUENCE [LARGE SCALE GENOMIC DNA]</scope>
    <source>
        <strain evidence="1">EspeVRDwgs_2016</strain>
        <tissue evidence="1">Muscle</tissue>
    </source>
</reference>